<evidence type="ECO:0000259" key="1">
    <source>
        <dbReference type="PROSITE" id="PS51385"/>
    </source>
</evidence>
<dbReference type="KEGG" id="tob:V4D31_08395"/>
<proteinExistence type="predicted"/>
<dbReference type="PROSITE" id="PS51385">
    <property type="entry name" value="YJEF_N"/>
    <property type="match status" value="1"/>
</dbReference>
<sequence>MSSDTAEILEVAIKAKITVTFGFPKRGHLLFPGKEYTAFY</sequence>
<dbReference type="InterPro" id="IPR004443">
    <property type="entry name" value="YjeF_N_dom"/>
</dbReference>
<reference evidence="2" key="1">
    <citation type="submission" date="2024-01" db="EMBL/GenBank/DDBJ databases">
        <title>The first autotrophic representatives of the genus Thermodesulfovibrio.</title>
        <authorList>
            <person name="Maltseva A.I."/>
            <person name="Elcheninov A.G."/>
            <person name="Kublanov I.V."/>
            <person name="Lebedinsky A.V."/>
            <person name="Frolov E.N."/>
        </authorList>
    </citation>
    <scope>NUCLEOTIDE SEQUENCE</scope>
    <source>
        <strain evidence="2">3462-1</strain>
    </source>
</reference>
<evidence type="ECO:0000313" key="2">
    <source>
        <dbReference type="EMBL" id="XCH48348.1"/>
    </source>
</evidence>
<dbReference type="EMBL" id="CP144374">
    <property type="protein sequence ID" value="XCH48348.1"/>
    <property type="molecule type" value="Genomic_DNA"/>
</dbReference>
<dbReference type="AlphaFoldDB" id="A0AAU8H4E3"/>
<organism evidence="2">
    <name type="scientific">Thermodesulfovibrio obliviosus</name>
    <dbReference type="NCBI Taxonomy" id="3118332"/>
    <lineage>
        <taxon>Bacteria</taxon>
        <taxon>Pseudomonadati</taxon>
        <taxon>Nitrospirota</taxon>
        <taxon>Thermodesulfovibrionia</taxon>
        <taxon>Thermodesulfovibrionales</taxon>
        <taxon>Thermodesulfovibrionaceae</taxon>
        <taxon>Thermodesulfovibrio</taxon>
    </lineage>
</organism>
<dbReference type="InterPro" id="IPR036652">
    <property type="entry name" value="YjeF_N_dom_sf"/>
</dbReference>
<name>A0AAU8H4E3_9BACT</name>
<protein>
    <recommendedName>
        <fullName evidence="1">YjeF N-terminal domain-containing protein</fullName>
    </recommendedName>
</protein>
<gene>
    <name evidence="2" type="ORF">V4D31_08395</name>
</gene>
<dbReference type="Gene3D" id="3.40.50.10260">
    <property type="entry name" value="YjeF N-terminal domain"/>
    <property type="match status" value="1"/>
</dbReference>
<accession>A0AAU8H4E3</accession>
<dbReference type="RefSeq" id="WP_353685996.1">
    <property type="nucleotide sequence ID" value="NZ_CP144374.1"/>
</dbReference>
<dbReference type="SUPFAM" id="SSF64153">
    <property type="entry name" value="YjeF N-terminal domain-like"/>
    <property type="match status" value="1"/>
</dbReference>
<feature type="domain" description="YjeF N-terminal" evidence="1">
    <location>
        <begin position="1"/>
        <end position="40"/>
    </location>
</feature>